<reference evidence="1" key="2">
    <citation type="journal article" date="2023" name="BMC Genomics">
        <title>Pest status, molecular evolution, and epigenetic factors derived from the genome assembly of Frankliniella fusca, a thysanopteran phytovirus vector.</title>
        <authorList>
            <person name="Catto M.A."/>
            <person name="Labadie P.E."/>
            <person name="Jacobson A.L."/>
            <person name="Kennedy G.G."/>
            <person name="Srinivasan R."/>
            <person name="Hunt B.G."/>
        </authorList>
    </citation>
    <scope>NUCLEOTIDE SEQUENCE</scope>
    <source>
        <strain evidence="1">PL_HMW_Pooled</strain>
    </source>
</reference>
<organism evidence="1 2">
    <name type="scientific">Frankliniella fusca</name>
    <dbReference type="NCBI Taxonomy" id="407009"/>
    <lineage>
        <taxon>Eukaryota</taxon>
        <taxon>Metazoa</taxon>
        <taxon>Ecdysozoa</taxon>
        <taxon>Arthropoda</taxon>
        <taxon>Hexapoda</taxon>
        <taxon>Insecta</taxon>
        <taxon>Pterygota</taxon>
        <taxon>Neoptera</taxon>
        <taxon>Paraneoptera</taxon>
        <taxon>Thysanoptera</taxon>
        <taxon>Terebrantia</taxon>
        <taxon>Thripoidea</taxon>
        <taxon>Thripidae</taxon>
        <taxon>Frankliniella</taxon>
    </lineage>
</organism>
<accession>A0AAE1HRW0</accession>
<keyword evidence="2" id="KW-1185">Reference proteome</keyword>
<gene>
    <name evidence="1" type="ORF">KUF71_014448</name>
</gene>
<dbReference type="EMBL" id="JAHWGI010001243">
    <property type="protein sequence ID" value="KAK3926198.1"/>
    <property type="molecule type" value="Genomic_DNA"/>
</dbReference>
<keyword evidence="1" id="KW-0456">Lyase</keyword>
<comment type="caution">
    <text evidence="1">The sequence shown here is derived from an EMBL/GenBank/DDBJ whole genome shotgun (WGS) entry which is preliminary data.</text>
</comment>
<name>A0AAE1HRW0_9NEOP</name>
<protein>
    <submittedName>
        <fullName evidence="1">2-hydroxyacyl-CoA lyase 2</fullName>
    </submittedName>
</protein>
<dbReference type="AlphaFoldDB" id="A0AAE1HRW0"/>
<evidence type="ECO:0000313" key="1">
    <source>
        <dbReference type="EMBL" id="KAK3926198.1"/>
    </source>
</evidence>
<dbReference type="GO" id="GO:0016829">
    <property type="term" value="F:lyase activity"/>
    <property type="evidence" value="ECO:0007669"/>
    <property type="project" value="UniProtKB-KW"/>
</dbReference>
<sequence length="167" mass="16809">MTVSVLKSVGTVPSTSPSLDKHYISLIIRLVAGGRGRGYAPDQAEEVLEALQRKQLHVLRVHVVLQLSARGEERRAAGLRRAAQEKLRRRSAAAAIGGGRAIGVGHGGYVVGADGCVRGCGCGCVSGGDGCAGVVAGVGAGVENDVPAMEYARGGSVGAVGPVAVAK</sequence>
<dbReference type="Proteomes" id="UP001219518">
    <property type="component" value="Unassembled WGS sequence"/>
</dbReference>
<evidence type="ECO:0000313" key="2">
    <source>
        <dbReference type="Proteomes" id="UP001219518"/>
    </source>
</evidence>
<proteinExistence type="predicted"/>
<reference evidence="1" key="1">
    <citation type="submission" date="2021-07" db="EMBL/GenBank/DDBJ databases">
        <authorList>
            <person name="Catto M.A."/>
            <person name="Jacobson A."/>
            <person name="Kennedy G."/>
            <person name="Labadie P."/>
            <person name="Hunt B.G."/>
            <person name="Srinivasan R."/>
        </authorList>
    </citation>
    <scope>NUCLEOTIDE SEQUENCE</scope>
    <source>
        <strain evidence="1">PL_HMW_Pooled</strain>
        <tissue evidence="1">Head</tissue>
    </source>
</reference>